<comment type="catalytic activity">
    <reaction evidence="7">
        <text>a 1,2-diacyl-sn-glycero-3-phosphate + CTP + H(+) = a CDP-1,2-diacyl-sn-glycerol + diphosphate</text>
        <dbReference type="Rhea" id="RHEA:16229"/>
        <dbReference type="ChEBI" id="CHEBI:15378"/>
        <dbReference type="ChEBI" id="CHEBI:33019"/>
        <dbReference type="ChEBI" id="CHEBI:37563"/>
        <dbReference type="ChEBI" id="CHEBI:58332"/>
        <dbReference type="ChEBI" id="CHEBI:58608"/>
        <dbReference type="EC" id="2.7.7.41"/>
    </reaction>
</comment>
<feature type="transmembrane region" description="Helical" evidence="8">
    <location>
        <begin position="231"/>
        <end position="251"/>
    </location>
</feature>
<dbReference type="AlphaFoldDB" id="A0A0H2MD12"/>
<comment type="subcellular location">
    <subcellularLocation>
        <location evidence="1">Membrane</location>
        <topology evidence="1">Multi-pass membrane protein</topology>
    </subcellularLocation>
</comment>
<keyword evidence="6 8" id="KW-0472">Membrane</keyword>
<evidence type="ECO:0000256" key="8">
    <source>
        <dbReference type="SAM" id="Phobius"/>
    </source>
</evidence>
<organism evidence="9 10">
    <name type="scientific">Kiloniella spongiae</name>
    <dbReference type="NCBI Taxonomy" id="1489064"/>
    <lineage>
        <taxon>Bacteria</taxon>
        <taxon>Pseudomonadati</taxon>
        <taxon>Pseudomonadota</taxon>
        <taxon>Alphaproteobacteria</taxon>
        <taxon>Rhodospirillales</taxon>
        <taxon>Kiloniellaceae</taxon>
        <taxon>Kiloniella</taxon>
    </lineage>
</organism>
<dbReference type="GO" id="GO:0005886">
    <property type="term" value="C:plasma membrane"/>
    <property type="evidence" value="ECO:0007669"/>
    <property type="project" value="TreeGrafter"/>
</dbReference>
<proteinExistence type="inferred from homology"/>
<evidence type="ECO:0000256" key="7">
    <source>
        <dbReference type="RuleBase" id="RU003938"/>
    </source>
</evidence>
<evidence type="ECO:0000256" key="1">
    <source>
        <dbReference type="ARBA" id="ARBA00004141"/>
    </source>
</evidence>
<keyword evidence="3 7" id="KW-0808">Transferase</keyword>
<reference evidence="9 10" key="1">
    <citation type="submission" date="2015-03" db="EMBL/GenBank/DDBJ databases">
        <title>Genome Sequence of Kiloniella spongiae MEBiC09566, isolated from a marine sponge.</title>
        <authorList>
            <person name="Shao Z."/>
            <person name="Wang L."/>
            <person name="Li X."/>
        </authorList>
    </citation>
    <scope>NUCLEOTIDE SEQUENCE [LARGE SCALE GENOMIC DNA]</scope>
    <source>
        <strain evidence="9 10">MEBiC09566</strain>
    </source>
</reference>
<dbReference type="PROSITE" id="PS01315">
    <property type="entry name" value="CDS"/>
    <property type="match status" value="1"/>
</dbReference>
<feature type="transmembrane region" description="Helical" evidence="8">
    <location>
        <begin position="95"/>
        <end position="113"/>
    </location>
</feature>
<dbReference type="EC" id="2.7.7.41" evidence="7"/>
<evidence type="ECO:0000256" key="3">
    <source>
        <dbReference type="ARBA" id="ARBA00022679"/>
    </source>
</evidence>
<dbReference type="STRING" id="1489064.WH96_11685"/>
<feature type="transmembrane region" description="Helical" evidence="8">
    <location>
        <begin position="152"/>
        <end position="172"/>
    </location>
</feature>
<evidence type="ECO:0000313" key="9">
    <source>
        <dbReference type="EMBL" id="KLN60404.1"/>
    </source>
</evidence>
<keyword evidence="7 9" id="KW-0548">Nucleotidyltransferase</keyword>
<comment type="caution">
    <text evidence="9">The sequence shown here is derived from an EMBL/GenBank/DDBJ whole genome shotgun (WGS) entry which is preliminary data.</text>
</comment>
<comment type="pathway">
    <text evidence="7">Phospholipid metabolism; CDP-diacylglycerol biosynthesis; CDP-diacylglycerol from sn-glycerol 3-phosphate: step 3/3.</text>
</comment>
<keyword evidence="10" id="KW-1185">Reference proteome</keyword>
<dbReference type="UniPathway" id="UPA00557">
    <property type="reaction ID" value="UER00614"/>
</dbReference>
<keyword evidence="5 8" id="KW-1133">Transmembrane helix</keyword>
<gene>
    <name evidence="9" type="ORF">WH96_11685</name>
</gene>
<protein>
    <recommendedName>
        <fullName evidence="7">Phosphatidate cytidylyltransferase</fullName>
        <ecNumber evidence="7">2.7.7.41</ecNumber>
    </recommendedName>
</protein>
<dbReference type="OrthoDB" id="9799199at2"/>
<feature type="transmembrane region" description="Helical" evidence="8">
    <location>
        <begin position="192"/>
        <end position="211"/>
    </location>
</feature>
<dbReference type="PATRIC" id="fig|1489064.4.peg.3654"/>
<sequence>MNLLEQLPITQDLLYIIAGVYVLLCLATVIVSLMRRGQAPEKHLELWLRVKSWWYMITIFTFAICINRALSVIFLGLISYLALKEYLSMIPTRRADRRVLFWAYIAIPLQYYWVYSGWYGMFIIFIPVWVFLFLPFRMVLKGETDGFLKAIGTLNWGLMMTVFSLSHAAYLIVLPETASENHTPIFDKSGAALLFLLVLLTQFNDVAQYVWGRLIGGPKIIPKVSPGKTWVGFLGGIISTALLSMLLSLVISPMSLHMAALAGVIISFTGFIGDVTISAIKRDLKVKDTGSTIPGHGGLLDRVDSLTYTAPVFFHFLRYFYY</sequence>
<dbReference type="Pfam" id="PF01148">
    <property type="entry name" value="CTP_transf_1"/>
    <property type="match status" value="1"/>
</dbReference>
<dbReference type="Proteomes" id="UP000035444">
    <property type="component" value="Unassembled WGS sequence"/>
</dbReference>
<evidence type="ECO:0000256" key="4">
    <source>
        <dbReference type="ARBA" id="ARBA00022692"/>
    </source>
</evidence>
<dbReference type="GO" id="GO:0004605">
    <property type="term" value="F:phosphatidate cytidylyltransferase activity"/>
    <property type="evidence" value="ECO:0007669"/>
    <property type="project" value="UniProtKB-EC"/>
</dbReference>
<dbReference type="PANTHER" id="PTHR43535:SF1">
    <property type="entry name" value="PHOSPHATIDATE CYTIDYLYLTRANSFERASE"/>
    <property type="match status" value="1"/>
</dbReference>
<feature type="transmembrane region" description="Helical" evidence="8">
    <location>
        <begin position="119"/>
        <end position="140"/>
    </location>
</feature>
<accession>A0A0H2MD12</accession>
<evidence type="ECO:0000256" key="6">
    <source>
        <dbReference type="ARBA" id="ARBA00023136"/>
    </source>
</evidence>
<evidence type="ECO:0000313" key="10">
    <source>
        <dbReference type="Proteomes" id="UP000035444"/>
    </source>
</evidence>
<comment type="similarity">
    <text evidence="2 7">Belongs to the CDS family.</text>
</comment>
<dbReference type="GO" id="GO:0009273">
    <property type="term" value="P:peptidoglycan-based cell wall biogenesis"/>
    <property type="evidence" value="ECO:0007669"/>
    <property type="project" value="TreeGrafter"/>
</dbReference>
<name>A0A0H2MD12_9PROT</name>
<dbReference type="PANTHER" id="PTHR43535">
    <property type="entry name" value="PHOSPHATIDATE CYTIDYLYLTRANSFERASE"/>
    <property type="match status" value="1"/>
</dbReference>
<dbReference type="EMBL" id="LAQL01000007">
    <property type="protein sequence ID" value="KLN60404.1"/>
    <property type="molecule type" value="Genomic_DNA"/>
</dbReference>
<keyword evidence="4 7" id="KW-0812">Transmembrane</keyword>
<feature type="transmembrane region" description="Helical" evidence="8">
    <location>
        <begin position="12"/>
        <end position="33"/>
    </location>
</feature>
<evidence type="ECO:0000256" key="5">
    <source>
        <dbReference type="ARBA" id="ARBA00022989"/>
    </source>
</evidence>
<dbReference type="RefSeq" id="WP_047764369.1">
    <property type="nucleotide sequence ID" value="NZ_LAQL01000007.1"/>
</dbReference>
<feature type="transmembrane region" description="Helical" evidence="8">
    <location>
        <begin position="257"/>
        <end position="277"/>
    </location>
</feature>
<evidence type="ECO:0000256" key="2">
    <source>
        <dbReference type="ARBA" id="ARBA00010185"/>
    </source>
</evidence>
<feature type="transmembrane region" description="Helical" evidence="8">
    <location>
        <begin position="53"/>
        <end position="83"/>
    </location>
</feature>
<dbReference type="GO" id="GO:0016024">
    <property type="term" value="P:CDP-diacylglycerol biosynthetic process"/>
    <property type="evidence" value="ECO:0007669"/>
    <property type="project" value="UniProtKB-UniPathway"/>
</dbReference>
<dbReference type="InterPro" id="IPR000374">
    <property type="entry name" value="PC_trans"/>
</dbReference>